<evidence type="ECO:0000313" key="2">
    <source>
        <dbReference type="EMBL" id="KWF33051.1"/>
    </source>
</evidence>
<proteinExistence type="predicted"/>
<dbReference type="AlphaFoldDB" id="A0A132EK82"/>
<keyword evidence="1" id="KW-1133">Transmembrane helix</keyword>
<protein>
    <submittedName>
        <fullName evidence="2">Uncharacterized protein</fullName>
    </submittedName>
</protein>
<name>A0A132EK82_9BURK</name>
<evidence type="ECO:0000256" key="1">
    <source>
        <dbReference type="SAM" id="Phobius"/>
    </source>
</evidence>
<reference evidence="2 3" key="1">
    <citation type="submission" date="2015-11" db="EMBL/GenBank/DDBJ databases">
        <title>Expanding the genomic diversity of Burkholderia species for the development of highly accurate diagnostics.</title>
        <authorList>
            <person name="Sahl J."/>
            <person name="Keim P."/>
            <person name="Wagner D."/>
        </authorList>
    </citation>
    <scope>NUCLEOTIDE SEQUENCE [LARGE SCALE GENOMIC DNA]</scope>
    <source>
        <strain evidence="2 3">MSMB368WGS</strain>
    </source>
</reference>
<comment type="caution">
    <text evidence="2">The sequence shown here is derived from an EMBL/GenBank/DDBJ whole genome shotgun (WGS) entry which is preliminary data.</text>
</comment>
<dbReference type="RefSeq" id="WP_060240766.1">
    <property type="nucleotide sequence ID" value="NZ_LPJR01000020.1"/>
</dbReference>
<sequence length="124" mass="13594">MPPTPPHPKWRIAVVTLAVLALCYYAAGTPPVSRLLAPSVIGAGLALEPLTYHWLNRFDRALPAADLYASRFYVRLLAALNMLACGFALHAQRSAKRFAFVLACAVVMLVMLVNTQIHAFYKVA</sequence>
<dbReference type="EMBL" id="LPJR01000020">
    <property type="protein sequence ID" value="KWF33051.1"/>
    <property type="molecule type" value="Genomic_DNA"/>
</dbReference>
<keyword evidence="1" id="KW-0472">Membrane</keyword>
<dbReference type="OrthoDB" id="9008806at2"/>
<organism evidence="2 3">
    <name type="scientific">Burkholderia pseudomultivorans</name>
    <dbReference type="NCBI Taxonomy" id="1207504"/>
    <lineage>
        <taxon>Bacteria</taxon>
        <taxon>Pseudomonadati</taxon>
        <taxon>Pseudomonadota</taxon>
        <taxon>Betaproteobacteria</taxon>
        <taxon>Burkholderiales</taxon>
        <taxon>Burkholderiaceae</taxon>
        <taxon>Burkholderia</taxon>
        <taxon>Burkholderia cepacia complex</taxon>
    </lineage>
</organism>
<feature type="transmembrane region" description="Helical" evidence="1">
    <location>
        <begin position="98"/>
        <end position="121"/>
    </location>
</feature>
<feature type="transmembrane region" description="Helical" evidence="1">
    <location>
        <begin position="72"/>
        <end position="91"/>
    </location>
</feature>
<gene>
    <name evidence="2" type="ORF">WT56_11015</name>
</gene>
<dbReference type="Proteomes" id="UP000062912">
    <property type="component" value="Unassembled WGS sequence"/>
</dbReference>
<evidence type="ECO:0000313" key="3">
    <source>
        <dbReference type="Proteomes" id="UP000062912"/>
    </source>
</evidence>
<keyword evidence="1" id="KW-0812">Transmembrane</keyword>
<accession>A0A132EK82</accession>